<dbReference type="GO" id="GO:0003677">
    <property type="term" value="F:DNA binding"/>
    <property type="evidence" value="ECO:0007669"/>
    <property type="project" value="UniProtKB-KW"/>
</dbReference>
<protein>
    <recommendedName>
        <fullName evidence="4">HTH arsR-type domain-containing protein</fullName>
    </recommendedName>
</protein>
<dbReference type="PRINTS" id="PR00778">
    <property type="entry name" value="HTHARSR"/>
</dbReference>
<sequence>MLEHSLGKTRVHELNYRIATMIADDDAEPDFDHADLAALMAYAKNLTATDEAKWLFVDSCIRYEEYRARLDRVLDQVEPLIREKADLLEPYVKEALGKFEDDASGGKLFSHLTESGLRLDCTKADVYPYLMQFSSIMLYSNALAAAHFGEEEQTFLSYGVLVDRINNSSKSGRDAVESMLTLLHALDDKRRLEILTALKNRSLYGQEIVAITGLSAATISHHMSELGGAGLISIEKQGVKLLYHLNSKRLAEMAELIQQNFLS</sequence>
<accession>A0A644WLY6</accession>
<dbReference type="GO" id="GO:0003700">
    <property type="term" value="F:DNA-binding transcription factor activity"/>
    <property type="evidence" value="ECO:0007669"/>
    <property type="project" value="InterPro"/>
</dbReference>
<reference evidence="5" key="1">
    <citation type="submission" date="2019-08" db="EMBL/GenBank/DDBJ databases">
        <authorList>
            <person name="Kucharzyk K."/>
            <person name="Murdoch R.W."/>
            <person name="Higgins S."/>
            <person name="Loffler F."/>
        </authorList>
    </citation>
    <scope>NUCLEOTIDE SEQUENCE</scope>
</reference>
<gene>
    <name evidence="5" type="ORF">SDC9_50796</name>
</gene>
<dbReference type="InterPro" id="IPR051081">
    <property type="entry name" value="HTH_MetalResp_TranReg"/>
</dbReference>
<proteinExistence type="predicted"/>
<dbReference type="Pfam" id="PF01022">
    <property type="entry name" value="HTH_5"/>
    <property type="match status" value="1"/>
</dbReference>
<dbReference type="Gene3D" id="1.10.10.10">
    <property type="entry name" value="Winged helix-like DNA-binding domain superfamily/Winged helix DNA-binding domain"/>
    <property type="match status" value="1"/>
</dbReference>
<keyword evidence="2" id="KW-0238">DNA-binding</keyword>
<dbReference type="EMBL" id="VSSQ01001046">
    <property type="protein sequence ID" value="MPM04518.1"/>
    <property type="molecule type" value="Genomic_DNA"/>
</dbReference>
<dbReference type="InterPro" id="IPR036388">
    <property type="entry name" value="WH-like_DNA-bd_sf"/>
</dbReference>
<evidence type="ECO:0000256" key="3">
    <source>
        <dbReference type="ARBA" id="ARBA00023163"/>
    </source>
</evidence>
<evidence type="ECO:0000259" key="4">
    <source>
        <dbReference type="PROSITE" id="PS50987"/>
    </source>
</evidence>
<dbReference type="PROSITE" id="PS50987">
    <property type="entry name" value="HTH_ARSR_2"/>
    <property type="match status" value="1"/>
</dbReference>
<evidence type="ECO:0000256" key="2">
    <source>
        <dbReference type="ARBA" id="ARBA00023125"/>
    </source>
</evidence>
<dbReference type="SMART" id="SM00418">
    <property type="entry name" value="HTH_ARSR"/>
    <property type="match status" value="1"/>
</dbReference>
<dbReference type="InterPro" id="IPR011991">
    <property type="entry name" value="ArsR-like_HTH"/>
</dbReference>
<dbReference type="PANTHER" id="PTHR33154:SF33">
    <property type="entry name" value="TRANSCRIPTIONAL REPRESSOR SDPR"/>
    <property type="match status" value="1"/>
</dbReference>
<evidence type="ECO:0000256" key="1">
    <source>
        <dbReference type="ARBA" id="ARBA00023015"/>
    </source>
</evidence>
<keyword evidence="3" id="KW-0804">Transcription</keyword>
<dbReference type="InterPro" id="IPR036390">
    <property type="entry name" value="WH_DNA-bd_sf"/>
</dbReference>
<comment type="caution">
    <text evidence="5">The sequence shown here is derived from an EMBL/GenBank/DDBJ whole genome shotgun (WGS) entry which is preliminary data.</text>
</comment>
<dbReference type="NCBIfam" id="NF033788">
    <property type="entry name" value="HTH_metalloreg"/>
    <property type="match status" value="1"/>
</dbReference>
<dbReference type="SUPFAM" id="SSF46785">
    <property type="entry name" value="Winged helix' DNA-binding domain"/>
    <property type="match status" value="1"/>
</dbReference>
<feature type="domain" description="HTH arsR-type" evidence="4">
    <location>
        <begin position="171"/>
        <end position="263"/>
    </location>
</feature>
<keyword evidence="1" id="KW-0805">Transcription regulation</keyword>
<organism evidence="5">
    <name type="scientific">bioreactor metagenome</name>
    <dbReference type="NCBI Taxonomy" id="1076179"/>
    <lineage>
        <taxon>unclassified sequences</taxon>
        <taxon>metagenomes</taxon>
        <taxon>ecological metagenomes</taxon>
    </lineage>
</organism>
<name>A0A644WLY6_9ZZZZ</name>
<dbReference type="PANTHER" id="PTHR33154">
    <property type="entry name" value="TRANSCRIPTIONAL REGULATOR, ARSR FAMILY"/>
    <property type="match status" value="1"/>
</dbReference>
<dbReference type="CDD" id="cd00090">
    <property type="entry name" value="HTH_ARSR"/>
    <property type="match status" value="1"/>
</dbReference>
<dbReference type="InterPro" id="IPR001845">
    <property type="entry name" value="HTH_ArsR_DNA-bd_dom"/>
</dbReference>
<dbReference type="AlphaFoldDB" id="A0A644WLY6"/>
<evidence type="ECO:0000313" key="5">
    <source>
        <dbReference type="EMBL" id="MPM04518.1"/>
    </source>
</evidence>